<dbReference type="CDD" id="cd17535">
    <property type="entry name" value="REC_NarL-like"/>
    <property type="match status" value="1"/>
</dbReference>
<reference evidence="7 8" key="1">
    <citation type="submission" date="2019-03" db="EMBL/GenBank/DDBJ databases">
        <title>Draft genome sequences of novel Actinobacteria.</title>
        <authorList>
            <person name="Sahin N."/>
            <person name="Ay H."/>
            <person name="Saygin H."/>
        </authorList>
    </citation>
    <scope>NUCLEOTIDE SEQUENCE [LARGE SCALE GENOMIC DNA]</scope>
    <source>
        <strain evidence="7 8">H3C3</strain>
    </source>
</reference>
<dbReference type="InterPro" id="IPR001789">
    <property type="entry name" value="Sig_transdc_resp-reg_receiver"/>
</dbReference>
<dbReference type="PANTHER" id="PTHR43214:SF43">
    <property type="entry name" value="TWO-COMPONENT RESPONSE REGULATOR"/>
    <property type="match status" value="1"/>
</dbReference>
<evidence type="ECO:0000259" key="6">
    <source>
        <dbReference type="PROSITE" id="PS50110"/>
    </source>
</evidence>
<dbReference type="SUPFAM" id="SSF52172">
    <property type="entry name" value="CheY-like"/>
    <property type="match status" value="1"/>
</dbReference>
<evidence type="ECO:0000256" key="1">
    <source>
        <dbReference type="ARBA" id="ARBA00022553"/>
    </source>
</evidence>
<dbReference type="SMART" id="SM00421">
    <property type="entry name" value="HTH_LUXR"/>
    <property type="match status" value="1"/>
</dbReference>
<proteinExistence type="predicted"/>
<dbReference type="Pfam" id="PF00196">
    <property type="entry name" value="GerE"/>
    <property type="match status" value="1"/>
</dbReference>
<dbReference type="Gene3D" id="3.40.50.2300">
    <property type="match status" value="1"/>
</dbReference>
<name>A0A4R5AKW5_9ACTN</name>
<dbReference type="InterPro" id="IPR011006">
    <property type="entry name" value="CheY-like_superfamily"/>
</dbReference>
<evidence type="ECO:0000259" key="5">
    <source>
        <dbReference type="PROSITE" id="PS50043"/>
    </source>
</evidence>
<accession>A0A4R5AKW5</accession>
<dbReference type="Proteomes" id="UP000294513">
    <property type="component" value="Unassembled WGS sequence"/>
</dbReference>
<organism evidence="7 8">
    <name type="scientific">Actinomadura rubrisoli</name>
    <dbReference type="NCBI Taxonomy" id="2530368"/>
    <lineage>
        <taxon>Bacteria</taxon>
        <taxon>Bacillati</taxon>
        <taxon>Actinomycetota</taxon>
        <taxon>Actinomycetes</taxon>
        <taxon>Streptosporangiales</taxon>
        <taxon>Thermomonosporaceae</taxon>
        <taxon>Actinomadura</taxon>
    </lineage>
</organism>
<dbReference type="Pfam" id="PF00072">
    <property type="entry name" value="Response_reg"/>
    <property type="match status" value="1"/>
</dbReference>
<keyword evidence="2" id="KW-0238">DNA-binding</keyword>
<dbReference type="SUPFAM" id="SSF46894">
    <property type="entry name" value="C-terminal effector domain of the bipartite response regulators"/>
    <property type="match status" value="1"/>
</dbReference>
<keyword evidence="1 3" id="KW-0597">Phosphoprotein</keyword>
<dbReference type="InterPro" id="IPR016032">
    <property type="entry name" value="Sig_transdc_resp-reg_C-effctor"/>
</dbReference>
<evidence type="ECO:0000256" key="4">
    <source>
        <dbReference type="SAM" id="MobiDB-lite"/>
    </source>
</evidence>
<dbReference type="InterPro" id="IPR058245">
    <property type="entry name" value="NreC/VraR/RcsB-like_REC"/>
</dbReference>
<dbReference type="SMART" id="SM00448">
    <property type="entry name" value="REC"/>
    <property type="match status" value="1"/>
</dbReference>
<evidence type="ECO:0000256" key="3">
    <source>
        <dbReference type="PROSITE-ProRule" id="PRU00169"/>
    </source>
</evidence>
<dbReference type="PRINTS" id="PR00038">
    <property type="entry name" value="HTHLUXR"/>
</dbReference>
<dbReference type="OrthoDB" id="4865864at2"/>
<feature type="modified residue" description="4-aspartylphosphate" evidence="3">
    <location>
        <position position="57"/>
    </location>
</feature>
<keyword evidence="8" id="KW-1185">Reference proteome</keyword>
<feature type="domain" description="Response regulatory" evidence="6">
    <location>
        <begin position="7"/>
        <end position="119"/>
    </location>
</feature>
<comment type="caution">
    <text evidence="7">The sequence shown here is derived from an EMBL/GenBank/DDBJ whole genome shotgun (WGS) entry which is preliminary data.</text>
</comment>
<dbReference type="InterPro" id="IPR000792">
    <property type="entry name" value="Tscrpt_reg_LuxR_C"/>
</dbReference>
<protein>
    <submittedName>
        <fullName evidence="7">Response regulator transcription factor</fullName>
    </submittedName>
</protein>
<dbReference type="AlphaFoldDB" id="A0A4R5AKW5"/>
<feature type="region of interest" description="Disordered" evidence="4">
    <location>
        <begin position="211"/>
        <end position="240"/>
    </location>
</feature>
<dbReference type="PROSITE" id="PS50110">
    <property type="entry name" value="RESPONSE_REGULATORY"/>
    <property type="match status" value="1"/>
</dbReference>
<sequence>MRSDTVRILIIGDNPVLRIGLHSLLCSVPMLDVVGNAAIGHSMGEVRRHEPDVVLLDSSPPSTANISALARVRHNPRIVVVTAVEEPQALIQALMAGALSCLVYGHFEPEALADVVFAAERGESRLSQPVVNALVRWLHEGRTPESWRHDPGLTPREVEILELIAAGLTNRQIARRLVISEKTVKNHAHQIYKRLGADGRDHATVRWRELNSAPSGDGFDEPEGDAASGMPSGNSCPAGS</sequence>
<evidence type="ECO:0000256" key="2">
    <source>
        <dbReference type="ARBA" id="ARBA00023125"/>
    </source>
</evidence>
<dbReference type="EMBL" id="SMKU01000263">
    <property type="protein sequence ID" value="TDD73303.1"/>
    <property type="molecule type" value="Genomic_DNA"/>
</dbReference>
<dbReference type="GO" id="GO:0003677">
    <property type="term" value="F:DNA binding"/>
    <property type="evidence" value="ECO:0007669"/>
    <property type="project" value="UniProtKB-KW"/>
</dbReference>
<dbReference type="CDD" id="cd06170">
    <property type="entry name" value="LuxR_C_like"/>
    <property type="match status" value="1"/>
</dbReference>
<dbReference type="InterPro" id="IPR039420">
    <property type="entry name" value="WalR-like"/>
</dbReference>
<dbReference type="PANTHER" id="PTHR43214">
    <property type="entry name" value="TWO-COMPONENT RESPONSE REGULATOR"/>
    <property type="match status" value="1"/>
</dbReference>
<feature type="domain" description="HTH luxR-type" evidence="5">
    <location>
        <begin position="146"/>
        <end position="211"/>
    </location>
</feature>
<evidence type="ECO:0000313" key="8">
    <source>
        <dbReference type="Proteomes" id="UP000294513"/>
    </source>
</evidence>
<dbReference type="GO" id="GO:0000160">
    <property type="term" value="P:phosphorelay signal transduction system"/>
    <property type="evidence" value="ECO:0007669"/>
    <property type="project" value="InterPro"/>
</dbReference>
<dbReference type="PROSITE" id="PS50043">
    <property type="entry name" value="HTH_LUXR_2"/>
    <property type="match status" value="1"/>
</dbReference>
<evidence type="ECO:0000313" key="7">
    <source>
        <dbReference type="EMBL" id="TDD73303.1"/>
    </source>
</evidence>
<feature type="compositionally biased region" description="Polar residues" evidence="4">
    <location>
        <begin position="231"/>
        <end position="240"/>
    </location>
</feature>
<gene>
    <name evidence="7" type="ORF">E1298_34340</name>
</gene>
<dbReference type="GO" id="GO:0006355">
    <property type="term" value="P:regulation of DNA-templated transcription"/>
    <property type="evidence" value="ECO:0007669"/>
    <property type="project" value="InterPro"/>
</dbReference>